<evidence type="ECO:0000256" key="1">
    <source>
        <dbReference type="SAM" id="MobiDB-lite"/>
    </source>
</evidence>
<proteinExistence type="predicted"/>
<feature type="compositionally biased region" description="Low complexity" evidence="1">
    <location>
        <begin position="245"/>
        <end position="254"/>
    </location>
</feature>
<feature type="compositionally biased region" description="Pro residues" evidence="1">
    <location>
        <begin position="511"/>
        <end position="525"/>
    </location>
</feature>
<gene>
    <name evidence="4" type="ORF">FB380_003679</name>
    <name evidence="3" type="ORF">GCM10011589_36090</name>
</gene>
<keyword evidence="6" id="KW-1185">Reference proteome</keyword>
<dbReference type="AlphaFoldDB" id="A0A846LNY9"/>
<feature type="transmembrane region" description="Helical" evidence="2">
    <location>
        <begin position="277"/>
        <end position="303"/>
    </location>
</feature>
<evidence type="ECO:0000256" key="2">
    <source>
        <dbReference type="SAM" id="Phobius"/>
    </source>
</evidence>
<reference evidence="4 5" key="3">
    <citation type="submission" date="2020-02" db="EMBL/GenBank/DDBJ databases">
        <title>Sequencing the genomes of 1000 actinobacteria strains.</title>
        <authorList>
            <person name="Klenk H.-P."/>
        </authorList>
    </citation>
    <scope>NUCLEOTIDE SEQUENCE [LARGE SCALE GENOMIC DNA]</scope>
    <source>
        <strain evidence="4 5">DSM 45201</strain>
    </source>
</reference>
<evidence type="ECO:0008006" key="7">
    <source>
        <dbReference type="Google" id="ProtNLM"/>
    </source>
</evidence>
<feature type="region of interest" description="Disordered" evidence="1">
    <location>
        <begin position="509"/>
        <end position="550"/>
    </location>
</feature>
<name>A0A846LNY9_9ACTN</name>
<sequence length="550" mass="57104">MTEERPPYPVRVDAALDAPVSRWLWLVKWLLLVPHAVVLVFLWAAFFVVSVMAFFAVLVTGRYPRALFDFNVGVLRWSWRVQYYGYAALGTDRYPPFTLADVPDYPARLHVPHPARLSRGLVLVKWWLLALPHYLVVAVFAGGGLWLGSWSSGGGNDDGWAFGGLVGLLVVVAGVVLLFTGRYPRPVYDFVMGMDRWVLRVAAYAALMTDQYPPFRLDMGGTDPGSQVLGPPPAPSGPGQGGGASAAPSGPVPSTTGAVAYGTGDAPPQHRWTGGRAVALVLGAVLVLASTGPLTAGAALLWADRTQRDDGWLTSPRVEASTGQHALVSEDLQLDTSGADWVLDDVLGRVRLEATSLDGEQVFVGIAPSAAVGEYLGGVGRTQLQDLGAGRDSWGWGWDDEPGTGRRVDPGALRDLPGGPPATAPGEVDIWAASAQGGGTQVLEWAPADGDWTVVVMPADGSAGTSVDLALAATVPALPWVAGGLLATGAVLLAGGVLLIAVAVHRAQARPGPPAPGGPPAPPVGSGPDPVGVRPTPGGDPTLTPAGGPR</sequence>
<reference evidence="6" key="2">
    <citation type="journal article" date="2019" name="Int. J. Syst. Evol. Microbiol.">
        <title>The Global Catalogue of Microorganisms (GCM) 10K type strain sequencing project: providing services to taxonomists for standard genome sequencing and annotation.</title>
        <authorList>
            <consortium name="The Broad Institute Genomics Platform"/>
            <consortium name="The Broad Institute Genome Sequencing Center for Infectious Disease"/>
            <person name="Wu L."/>
            <person name="Ma J."/>
        </authorList>
    </citation>
    <scope>NUCLEOTIDE SEQUENCE [LARGE SCALE GENOMIC DNA]</scope>
    <source>
        <strain evidence="6">CGMCC 4.5581</strain>
    </source>
</reference>
<evidence type="ECO:0000313" key="3">
    <source>
        <dbReference type="EMBL" id="GGL76809.1"/>
    </source>
</evidence>
<accession>A0A846LNY9</accession>
<feature type="compositionally biased region" description="Low complexity" evidence="1">
    <location>
        <begin position="526"/>
        <end position="535"/>
    </location>
</feature>
<dbReference type="Proteomes" id="UP000648663">
    <property type="component" value="Unassembled WGS sequence"/>
</dbReference>
<organism evidence="4 5">
    <name type="scientific">Modestobacter marinus</name>
    <dbReference type="NCBI Taxonomy" id="477641"/>
    <lineage>
        <taxon>Bacteria</taxon>
        <taxon>Bacillati</taxon>
        <taxon>Actinomycetota</taxon>
        <taxon>Actinomycetes</taxon>
        <taxon>Geodermatophilales</taxon>
        <taxon>Geodermatophilaceae</taxon>
        <taxon>Modestobacter</taxon>
    </lineage>
</organism>
<keyword evidence="2" id="KW-1133">Transmembrane helix</keyword>
<dbReference type="Proteomes" id="UP000552836">
    <property type="component" value="Unassembled WGS sequence"/>
</dbReference>
<dbReference type="EMBL" id="BMMI01000007">
    <property type="protein sequence ID" value="GGL76809.1"/>
    <property type="molecule type" value="Genomic_DNA"/>
</dbReference>
<dbReference type="Pfam" id="PF14333">
    <property type="entry name" value="DUF4389"/>
    <property type="match status" value="2"/>
</dbReference>
<evidence type="ECO:0000313" key="5">
    <source>
        <dbReference type="Proteomes" id="UP000552836"/>
    </source>
</evidence>
<feature type="transmembrane region" description="Helical" evidence="2">
    <location>
        <begin position="480"/>
        <end position="504"/>
    </location>
</feature>
<comment type="caution">
    <text evidence="4">The sequence shown here is derived from an EMBL/GenBank/DDBJ whole genome shotgun (WGS) entry which is preliminary data.</text>
</comment>
<keyword evidence="2" id="KW-0472">Membrane</keyword>
<keyword evidence="2" id="KW-0812">Transmembrane</keyword>
<evidence type="ECO:0000313" key="4">
    <source>
        <dbReference type="EMBL" id="NIH69191.1"/>
    </source>
</evidence>
<evidence type="ECO:0000313" key="6">
    <source>
        <dbReference type="Proteomes" id="UP000648663"/>
    </source>
</evidence>
<reference evidence="3" key="1">
    <citation type="journal article" date="2014" name="Int. J. Syst. Evol. Microbiol.">
        <title>Complete genome of a new Firmicutes species belonging to the dominant human colonic microbiota ('Ruminococcus bicirculans') reveals two chromosomes and a selective capacity to utilize plant glucans.</title>
        <authorList>
            <consortium name="NISC Comparative Sequencing Program"/>
            <person name="Wegmann U."/>
            <person name="Louis P."/>
            <person name="Goesmann A."/>
            <person name="Henrissat B."/>
            <person name="Duncan S.H."/>
            <person name="Flint H.J."/>
        </authorList>
    </citation>
    <scope>NUCLEOTIDE SEQUENCE</scope>
    <source>
        <strain evidence="3">CGMCC 4.5581</strain>
    </source>
</reference>
<feature type="region of interest" description="Disordered" evidence="1">
    <location>
        <begin position="221"/>
        <end position="267"/>
    </location>
</feature>
<dbReference type="InterPro" id="IPR025498">
    <property type="entry name" value="DUF4389"/>
</dbReference>
<feature type="transmembrane region" description="Helical" evidence="2">
    <location>
        <begin position="126"/>
        <end position="147"/>
    </location>
</feature>
<feature type="transmembrane region" description="Helical" evidence="2">
    <location>
        <begin position="159"/>
        <end position="179"/>
    </location>
</feature>
<feature type="transmembrane region" description="Helical" evidence="2">
    <location>
        <begin position="29"/>
        <end position="59"/>
    </location>
</feature>
<dbReference type="EMBL" id="JAAMPA010000002">
    <property type="protein sequence ID" value="NIH69191.1"/>
    <property type="molecule type" value="Genomic_DNA"/>
</dbReference>
<reference evidence="3" key="4">
    <citation type="submission" date="2024-05" db="EMBL/GenBank/DDBJ databases">
        <authorList>
            <person name="Sun Q."/>
            <person name="Zhou Y."/>
        </authorList>
    </citation>
    <scope>NUCLEOTIDE SEQUENCE</scope>
    <source>
        <strain evidence="3">CGMCC 4.5581</strain>
    </source>
</reference>
<dbReference type="RefSeq" id="WP_188959648.1">
    <property type="nucleotide sequence ID" value="NZ_BAABJU010000003.1"/>
</dbReference>
<protein>
    <recommendedName>
        <fullName evidence="7">Transmembrane protein</fullName>
    </recommendedName>
</protein>